<keyword evidence="9" id="KW-1185">Reference proteome</keyword>
<dbReference type="GO" id="GO:0003924">
    <property type="term" value="F:GTPase activity"/>
    <property type="evidence" value="ECO:0007669"/>
    <property type="project" value="InterPro"/>
</dbReference>
<evidence type="ECO:0000256" key="6">
    <source>
        <dbReference type="ARBA" id="ARBA00023288"/>
    </source>
</evidence>
<dbReference type="SUPFAM" id="SSF52540">
    <property type="entry name" value="P-loop containing nucleoside triphosphate hydrolases"/>
    <property type="match status" value="1"/>
</dbReference>
<name>A0AAV9LRH3_9SOLN</name>
<dbReference type="Gene3D" id="3.40.50.300">
    <property type="entry name" value="P-loop containing nucleotide triphosphate hydrolases"/>
    <property type="match status" value="1"/>
</dbReference>
<dbReference type="GO" id="GO:0005525">
    <property type="term" value="F:GTP binding"/>
    <property type="evidence" value="ECO:0007669"/>
    <property type="project" value="UniProtKB-KW"/>
</dbReference>
<sequence length="289" mass="32780">MSKFQIYLFEIDLNGYNLNKVLYNWLFIKFFLPAPRHPPQPPSPTFCIFFSNPSSLFFFIFSLYKRIERPPVMGAYRSDDDYDYLFKVVLIGDSGVGKSNLLSRFTRNEFSLESKSTIGVEFATRSIRVDDKVVKAQIWDTAGQERYRAITSAYYRGAVGALLVYDVTRHVTFENVERWLKELRDHTDSSIVIMLVGNKADLRHLRAVSTEDAQAFAEKESTFFMETSALESMNVESAFTEVLTQIHRVVSRKALEVGDDPATLPKGQTINVGGKDDVSEVKKAGCCSA</sequence>
<evidence type="ECO:0000256" key="7">
    <source>
        <dbReference type="ARBA" id="ARBA00023289"/>
    </source>
</evidence>
<dbReference type="InterPro" id="IPR027417">
    <property type="entry name" value="P-loop_NTPase"/>
</dbReference>
<dbReference type="EMBL" id="JAWPEI010000005">
    <property type="protein sequence ID" value="KAK4727877.1"/>
    <property type="molecule type" value="Genomic_DNA"/>
</dbReference>
<comment type="similarity">
    <text evidence="2">Belongs to the small GTPase superfamily. Rab family.</text>
</comment>
<dbReference type="InterPro" id="IPR050209">
    <property type="entry name" value="Rab_GTPases_membrane_traffic"/>
</dbReference>
<dbReference type="PRINTS" id="PR00449">
    <property type="entry name" value="RASTRNSFRMNG"/>
</dbReference>
<comment type="caution">
    <text evidence="8">The sequence shown here is derived from an EMBL/GenBank/DDBJ whole genome shotgun (WGS) entry which is preliminary data.</text>
</comment>
<keyword evidence="3" id="KW-0547">Nucleotide-binding</keyword>
<dbReference type="PROSITE" id="PS51419">
    <property type="entry name" value="RAB"/>
    <property type="match status" value="1"/>
</dbReference>
<dbReference type="SMART" id="SM00174">
    <property type="entry name" value="RHO"/>
    <property type="match status" value="1"/>
</dbReference>
<keyword evidence="4" id="KW-0342">GTP-binding</keyword>
<dbReference type="PANTHER" id="PTHR47979">
    <property type="entry name" value="DRAB11-RELATED"/>
    <property type="match status" value="1"/>
</dbReference>
<dbReference type="PROSITE" id="PS51420">
    <property type="entry name" value="RHO"/>
    <property type="match status" value="1"/>
</dbReference>
<keyword evidence="5" id="KW-0472">Membrane</keyword>
<dbReference type="Pfam" id="PF00071">
    <property type="entry name" value="Ras"/>
    <property type="match status" value="1"/>
</dbReference>
<dbReference type="FunFam" id="3.40.50.300:FF:000067">
    <property type="entry name" value="ras-related protein RABA1f"/>
    <property type="match status" value="1"/>
</dbReference>
<protein>
    <recommendedName>
        <fullName evidence="10">Ras-related protein RABA1f</fullName>
    </recommendedName>
</protein>
<evidence type="ECO:0000313" key="9">
    <source>
        <dbReference type="Proteomes" id="UP001311915"/>
    </source>
</evidence>
<dbReference type="PROSITE" id="PS51421">
    <property type="entry name" value="RAS"/>
    <property type="match status" value="1"/>
</dbReference>
<gene>
    <name evidence="8" type="ORF">R3W88_032794</name>
</gene>
<reference evidence="8 9" key="1">
    <citation type="submission" date="2023-10" db="EMBL/GenBank/DDBJ databases">
        <title>Genome-Wide Identification Analysis in wild type Solanum Pinnatisectum Reveals Some Genes Defensing Phytophthora Infestans.</title>
        <authorList>
            <person name="Sun C."/>
        </authorList>
    </citation>
    <scope>NUCLEOTIDE SEQUENCE [LARGE SCALE GENOMIC DNA]</scope>
    <source>
        <strain evidence="8">LQN</strain>
        <tissue evidence="8">Leaf</tissue>
    </source>
</reference>
<dbReference type="CDD" id="cd01868">
    <property type="entry name" value="Rab11_like"/>
    <property type="match status" value="1"/>
</dbReference>
<keyword evidence="6" id="KW-0449">Lipoprotein</keyword>
<evidence type="ECO:0000313" key="8">
    <source>
        <dbReference type="EMBL" id="KAK4727877.1"/>
    </source>
</evidence>
<dbReference type="NCBIfam" id="TIGR00231">
    <property type="entry name" value="small_GTP"/>
    <property type="match status" value="1"/>
</dbReference>
<dbReference type="AlphaFoldDB" id="A0AAV9LRH3"/>
<dbReference type="InterPro" id="IPR005225">
    <property type="entry name" value="Small_GTP-bd"/>
</dbReference>
<evidence type="ECO:0008006" key="10">
    <source>
        <dbReference type="Google" id="ProtNLM"/>
    </source>
</evidence>
<dbReference type="SMART" id="SM00176">
    <property type="entry name" value="RAN"/>
    <property type="match status" value="1"/>
</dbReference>
<accession>A0AAV9LRH3</accession>
<comment type="subcellular location">
    <subcellularLocation>
        <location evidence="1">Cell membrane</location>
        <topology evidence="1">Lipid-anchor</topology>
        <orientation evidence="1">Cytoplasmic side</orientation>
    </subcellularLocation>
</comment>
<dbReference type="SMART" id="SM00175">
    <property type="entry name" value="RAB"/>
    <property type="match status" value="1"/>
</dbReference>
<dbReference type="Proteomes" id="UP001311915">
    <property type="component" value="Unassembled WGS sequence"/>
</dbReference>
<dbReference type="SMART" id="SM00173">
    <property type="entry name" value="RAS"/>
    <property type="match status" value="1"/>
</dbReference>
<dbReference type="InterPro" id="IPR001806">
    <property type="entry name" value="Small_GTPase"/>
</dbReference>
<evidence type="ECO:0000256" key="3">
    <source>
        <dbReference type="ARBA" id="ARBA00022741"/>
    </source>
</evidence>
<proteinExistence type="inferred from homology"/>
<keyword evidence="7" id="KW-0636">Prenylation</keyword>
<evidence type="ECO:0000256" key="4">
    <source>
        <dbReference type="ARBA" id="ARBA00023134"/>
    </source>
</evidence>
<dbReference type="GO" id="GO:0005886">
    <property type="term" value="C:plasma membrane"/>
    <property type="evidence" value="ECO:0007669"/>
    <property type="project" value="UniProtKB-SubCell"/>
</dbReference>
<evidence type="ECO:0000256" key="1">
    <source>
        <dbReference type="ARBA" id="ARBA00004342"/>
    </source>
</evidence>
<evidence type="ECO:0000256" key="5">
    <source>
        <dbReference type="ARBA" id="ARBA00023136"/>
    </source>
</evidence>
<organism evidence="8 9">
    <name type="scientific">Solanum pinnatisectum</name>
    <name type="common">tansyleaf nightshade</name>
    <dbReference type="NCBI Taxonomy" id="50273"/>
    <lineage>
        <taxon>Eukaryota</taxon>
        <taxon>Viridiplantae</taxon>
        <taxon>Streptophyta</taxon>
        <taxon>Embryophyta</taxon>
        <taxon>Tracheophyta</taxon>
        <taxon>Spermatophyta</taxon>
        <taxon>Magnoliopsida</taxon>
        <taxon>eudicotyledons</taxon>
        <taxon>Gunneridae</taxon>
        <taxon>Pentapetalae</taxon>
        <taxon>asterids</taxon>
        <taxon>lamiids</taxon>
        <taxon>Solanales</taxon>
        <taxon>Solanaceae</taxon>
        <taxon>Solanoideae</taxon>
        <taxon>Solaneae</taxon>
        <taxon>Solanum</taxon>
    </lineage>
</organism>
<evidence type="ECO:0000256" key="2">
    <source>
        <dbReference type="ARBA" id="ARBA00006270"/>
    </source>
</evidence>